<dbReference type="Proteomes" id="UP000181903">
    <property type="component" value="Chromosome I"/>
</dbReference>
<protein>
    <submittedName>
        <fullName evidence="1">Uncharacterized protein</fullName>
    </submittedName>
</protein>
<dbReference type="RefSeq" id="WP_231981924.1">
    <property type="nucleotide sequence ID" value="NZ_JYLI01000014.1"/>
</dbReference>
<accession>A0ABY0S4I4</accession>
<gene>
    <name evidence="1" type="ORF">SAMN04490208_4999</name>
</gene>
<organism evidence="1 2">
    <name type="scientific">Pseudomonas poae</name>
    <dbReference type="NCBI Taxonomy" id="200451"/>
    <lineage>
        <taxon>Bacteria</taxon>
        <taxon>Pseudomonadati</taxon>
        <taxon>Pseudomonadota</taxon>
        <taxon>Gammaproteobacteria</taxon>
        <taxon>Pseudomonadales</taxon>
        <taxon>Pseudomonadaceae</taxon>
        <taxon>Pseudomonas</taxon>
    </lineage>
</organism>
<dbReference type="EMBL" id="LT629706">
    <property type="protein sequence ID" value="SDO80037.1"/>
    <property type="molecule type" value="Genomic_DNA"/>
</dbReference>
<proteinExistence type="predicted"/>
<evidence type="ECO:0000313" key="2">
    <source>
        <dbReference type="Proteomes" id="UP000181903"/>
    </source>
</evidence>
<name>A0ABY0S4I4_9PSED</name>
<keyword evidence="2" id="KW-1185">Reference proteome</keyword>
<evidence type="ECO:0000313" key="1">
    <source>
        <dbReference type="EMBL" id="SDO80037.1"/>
    </source>
</evidence>
<sequence>MTQQLTSKSAVQCGHAPLELDRPEITRTVTTRSTVTRVCEVFTDLNLRVPSTLSTPEVFEAVEGVLDLCKLTGDATAKVKQWSFMAAGQKGWLECKGTLKNGSPYTITLMADEPITADDVEKGLSRVIPRTELAKLADNSQLVVVFKTSVDACCEEGPVVVFPELTLMVKLHLIEIEERFEAQTLSTFPAKGVVDTPTMTITFEHGEETAGIVQFHKDLSLASGNHYGMALGMHELPSPQIHRFVFKHALVYLKYAWTSKQLLGAVTYFDEDNNLLQRLVYPADDFVGIWLEYIPPLGKTVSSMVVEVRDWSFFDNFTMRYYG</sequence>
<dbReference type="GeneID" id="66763979"/>
<reference evidence="1 2" key="1">
    <citation type="submission" date="2016-10" db="EMBL/GenBank/DDBJ databases">
        <authorList>
            <person name="Varghese N."/>
            <person name="Submissions S."/>
        </authorList>
    </citation>
    <scope>NUCLEOTIDE SEQUENCE [LARGE SCALE GENOMIC DNA]</scope>
    <source>
        <strain evidence="1 2">BS2776</strain>
    </source>
</reference>